<dbReference type="Proteomes" id="UP000298390">
    <property type="component" value="Unassembled WGS sequence"/>
</dbReference>
<sequence length="313" mass="34494">MSDTHSNIASQLTSAELPFFNASATFKNLLVLDQEPRCTYNTASATHTTSSTLIMTVPRAASPPRSWASMGGAHGVGINLRPDATIICTQFDPFHAQFQAPERGEDVCRIADGQAAIRNTPPEGFDLVLANAALALPDDVTLWIDRDIYLIYAQLLVALQHVARGGSLVICLPTRPLAWVIDVIAFLRQTFDASSIIAANLEPDDQAGRPLAYVVCHNCRANEEVRDTLTNRVRDTIQTLRRTAGLSAPSLSGSAEPALLRSQEQYILRLFKHVWKGQYAAIWTRYPRVIQDAGVWRHDVRELTEQCHISGGH</sequence>
<dbReference type="Gene3D" id="3.40.50.12760">
    <property type="match status" value="1"/>
</dbReference>
<dbReference type="InterPro" id="IPR029063">
    <property type="entry name" value="SAM-dependent_MTases_sf"/>
</dbReference>
<proteinExistence type="predicted"/>
<accession>A0A4Y9YLX5</accession>
<protein>
    <submittedName>
        <fullName evidence="1">Uncharacterized protein</fullName>
    </submittedName>
</protein>
<evidence type="ECO:0000313" key="2">
    <source>
        <dbReference type="Proteomes" id="UP000298390"/>
    </source>
</evidence>
<dbReference type="SUPFAM" id="SSF53335">
    <property type="entry name" value="S-adenosyl-L-methionine-dependent methyltransferases"/>
    <property type="match status" value="1"/>
</dbReference>
<dbReference type="EMBL" id="SEKV01000128">
    <property type="protein sequence ID" value="TFY63494.1"/>
    <property type="molecule type" value="Genomic_DNA"/>
</dbReference>
<organism evidence="1 2">
    <name type="scientific">Rhodofomes roseus</name>
    <dbReference type="NCBI Taxonomy" id="34475"/>
    <lineage>
        <taxon>Eukaryota</taxon>
        <taxon>Fungi</taxon>
        <taxon>Dikarya</taxon>
        <taxon>Basidiomycota</taxon>
        <taxon>Agaricomycotina</taxon>
        <taxon>Agaricomycetes</taxon>
        <taxon>Polyporales</taxon>
        <taxon>Rhodofomes</taxon>
    </lineage>
</organism>
<comment type="caution">
    <text evidence="1">The sequence shown here is derived from an EMBL/GenBank/DDBJ whole genome shotgun (WGS) entry which is preliminary data.</text>
</comment>
<dbReference type="AlphaFoldDB" id="A0A4Y9YLX5"/>
<gene>
    <name evidence="1" type="ORF">EVJ58_g3216</name>
</gene>
<name>A0A4Y9YLX5_9APHY</name>
<reference evidence="1 2" key="1">
    <citation type="submission" date="2019-01" db="EMBL/GenBank/DDBJ databases">
        <title>Genome sequencing of the rare red list fungi Fomitopsis rosea.</title>
        <authorList>
            <person name="Buettner E."/>
            <person name="Kellner H."/>
        </authorList>
    </citation>
    <scope>NUCLEOTIDE SEQUENCE [LARGE SCALE GENOMIC DNA]</scope>
    <source>
        <strain evidence="1 2">DSM 105464</strain>
    </source>
</reference>
<evidence type="ECO:0000313" key="1">
    <source>
        <dbReference type="EMBL" id="TFY63494.1"/>
    </source>
</evidence>